<dbReference type="AlphaFoldDB" id="Q5I4G1"/>
<dbReference type="EMBL" id="AY856054">
    <property type="protein sequence ID" value="AAW51147.1"/>
    <property type="molecule type" value="mRNA"/>
</dbReference>
<sequence length="33" mass="3748">MEELSCCCVRRMGACRSVLAMQQCLLRLGRSSR</sequence>
<organism evidence="1">
    <name type="scientific">Rattus norvegicus</name>
    <name type="common">Rat</name>
    <dbReference type="NCBI Taxonomy" id="10116"/>
    <lineage>
        <taxon>Eukaryota</taxon>
        <taxon>Metazoa</taxon>
        <taxon>Chordata</taxon>
        <taxon>Craniata</taxon>
        <taxon>Vertebrata</taxon>
        <taxon>Euteleostomi</taxon>
        <taxon>Mammalia</taxon>
        <taxon>Eutheria</taxon>
        <taxon>Euarchontoglires</taxon>
        <taxon>Glires</taxon>
        <taxon>Rodentia</taxon>
        <taxon>Myomorpha</taxon>
        <taxon>Muroidea</taxon>
        <taxon>Muridae</taxon>
        <taxon>Murinae</taxon>
        <taxon>Rattus</taxon>
    </lineage>
</organism>
<protein>
    <submittedName>
        <fullName evidence="1">Spectrin beta-like polypeptide</fullName>
    </submittedName>
</protein>
<name>Q5I4G1_RAT</name>
<evidence type="ECO:0000313" key="1">
    <source>
        <dbReference type="EMBL" id="AAW51147.1"/>
    </source>
</evidence>
<proteinExistence type="evidence at transcript level"/>
<accession>Q5I4G1</accession>
<reference evidence="1" key="1">
    <citation type="submission" date="2004-12" db="EMBL/GenBank/DDBJ databases">
        <title>Cloning of a 449 bp cDNA from Rattus norvegicus brainstem/spinal cord encoding a 33 aa polypeptide similar to Mus musculus spectrin beta chain, brain 4 (spectrin, non-erythroid beta chain 4; beta-V spectrin; BSPECV), Rattus norvegicus hypothetical protein MGC35138 and Rattus norvegicus branching enzyme interacting dual-specificity phosphatase BEDP.</title>
        <authorList>
            <person name="Leff P."/>
            <person name="Matus M."/>
            <person name="Gonzaga R."/>
            <person name="Calva J.C."/>
            <person name="Acevedo R."/>
            <person name="Salazar A."/>
            <person name="Arreola R."/>
            <person name="Cervantes R."/>
            <person name="Arias A."/>
            <person name="Gonzalez R."/>
            <person name="Rubi M."/>
            <person name="Parra L."/>
            <person name="Barbosa S."/>
            <person name="Flores A."/>
            <person name="Alagon A."/>
            <person name="Anton B."/>
        </authorList>
    </citation>
    <scope>NUCLEOTIDE SEQUENCE</scope>
</reference>